<keyword evidence="2" id="KW-1185">Reference proteome</keyword>
<accession>A0A9P7E8T9</accession>
<dbReference type="OrthoDB" id="3543113at2759"/>
<organism evidence="1 2">
    <name type="scientific">Suillus subaureus</name>
    <dbReference type="NCBI Taxonomy" id="48587"/>
    <lineage>
        <taxon>Eukaryota</taxon>
        <taxon>Fungi</taxon>
        <taxon>Dikarya</taxon>
        <taxon>Basidiomycota</taxon>
        <taxon>Agaricomycotina</taxon>
        <taxon>Agaricomycetes</taxon>
        <taxon>Agaricomycetidae</taxon>
        <taxon>Boletales</taxon>
        <taxon>Suillineae</taxon>
        <taxon>Suillaceae</taxon>
        <taxon>Suillus</taxon>
    </lineage>
</organism>
<dbReference type="SUPFAM" id="SSF52047">
    <property type="entry name" value="RNI-like"/>
    <property type="match status" value="1"/>
</dbReference>
<name>A0A9P7E8T9_9AGAM</name>
<sequence>MHQALLVPEILLYIFAHVKQIGEPSYAQKPLSRQSLAALATTCKIFYEPAMDFLWADMNMLLPLLGCVTRLHPMIYPSAQQSWSLDIEPLSELERGQFLRHSGRVRSLSVSSDDDFHLLYALPFDTCVFPNLLSLSWVVISTRYLRFFLSPTLRTCYIAIVQPELGRNSIGTRCPALEGLDIDTMGVMAQASHLSETVCSCKALVRLQCPPLDSAAWKHLSTVLTLLSLSIYQESFSNPPSKLDTHNLSFVSFLNVTSLHFCYAPIADITAVIQHSEFPSLKEFELVASILPGEELLPLLQALSQCKACHTLEKIDISDDDPKAEEPTDNSFAVTRVLLCFTQLRALSLCVSCSINPDNALLVEAFSSWPQLCSLSFPDLHHRPPKVTFLGLFEALRQCPHVHSLLLDVDVINIDIDPKVESFQHTSLKRMGIYPSPAADPEAVARIIFAMLPNVHLADTWGDVNTHLKSLRASSSLQGEDGD</sequence>
<dbReference type="EMBL" id="JABBWG010000022">
    <property type="protein sequence ID" value="KAG1813829.1"/>
    <property type="molecule type" value="Genomic_DNA"/>
</dbReference>
<reference evidence="1" key="1">
    <citation type="journal article" date="2020" name="New Phytol.">
        <title>Comparative genomics reveals dynamic genome evolution in host specialist ectomycorrhizal fungi.</title>
        <authorList>
            <person name="Lofgren L.A."/>
            <person name="Nguyen N.H."/>
            <person name="Vilgalys R."/>
            <person name="Ruytinx J."/>
            <person name="Liao H.L."/>
            <person name="Branco S."/>
            <person name="Kuo A."/>
            <person name="LaButti K."/>
            <person name="Lipzen A."/>
            <person name="Andreopoulos W."/>
            <person name="Pangilinan J."/>
            <person name="Riley R."/>
            <person name="Hundley H."/>
            <person name="Na H."/>
            <person name="Barry K."/>
            <person name="Grigoriev I.V."/>
            <person name="Stajich J.E."/>
            <person name="Kennedy P.G."/>
        </authorList>
    </citation>
    <scope>NUCLEOTIDE SEQUENCE</scope>
    <source>
        <strain evidence="1">MN1</strain>
    </source>
</reference>
<evidence type="ECO:0000313" key="2">
    <source>
        <dbReference type="Proteomes" id="UP000807769"/>
    </source>
</evidence>
<dbReference type="InterPro" id="IPR032675">
    <property type="entry name" value="LRR_dom_sf"/>
</dbReference>
<comment type="caution">
    <text evidence="1">The sequence shown here is derived from an EMBL/GenBank/DDBJ whole genome shotgun (WGS) entry which is preliminary data.</text>
</comment>
<dbReference type="AlphaFoldDB" id="A0A9P7E8T9"/>
<proteinExistence type="predicted"/>
<protein>
    <recommendedName>
        <fullName evidence="3">F-box domain-containing protein</fullName>
    </recommendedName>
</protein>
<dbReference type="GeneID" id="64637064"/>
<evidence type="ECO:0008006" key="3">
    <source>
        <dbReference type="Google" id="ProtNLM"/>
    </source>
</evidence>
<dbReference type="RefSeq" id="XP_041191465.1">
    <property type="nucleotide sequence ID" value="XM_041343048.1"/>
</dbReference>
<gene>
    <name evidence="1" type="ORF">BJ212DRAFT_376433</name>
</gene>
<dbReference type="Proteomes" id="UP000807769">
    <property type="component" value="Unassembled WGS sequence"/>
</dbReference>
<dbReference type="Gene3D" id="3.80.10.10">
    <property type="entry name" value="Ribonuclease Inhibitor"/>
    <property type="match status" value="1"/>
</dbReference>
<evidence type="ECO:0000313" key="1">
    <source>
        <dbReference type="EMBL" id="KAG1813829.1"/>
    </source>
</evidence>